<dbReference type="RefSeq" id="WP_112283845.1">
    <property type="nucleotide sequence ID" value="NZ_MASW01000006.1"/>
</dbReference>
<evidence type="ECO:0000256" key="1">
    <source>
        <dbReference type="ARBA" id="ARBA00023002"/>
    </source>
</evidence>
<feature type="domain" description="Pyridoxamine 5'-phosphate oxidase N-terminal" evidence="2">
    <location>
        <begin position="13"/>
        <end position="147"/>
    </location>
</feature>
<comment type="caution">
    <text evidence="3">The sequence shown here is derived from an EMBL/GenBank/DDBJ whole genome shotgun (WGS) entry which is preliminary data.</text>
</comment>
<keyword evidence="1" id="KW-0560">Oxidoreductase</keyword>
<dbReference type="InterPro" id="IPR012349">
    <property type="entry name" value="Split_barrel_FMN-bd"/>
</dbReference>
<reference evidence="3 4" key="1">
    <citation type="submission" date="2016-07" db="EMBL/GenBank/DDBJ databases">
        <title>Draft genome sequence of Prauserella muralis DSM 45305, isolated from a mould-covered wall in an indoor environment.</title>
        <authorList>
            <person name="Ruckert C."/>
            <person name="Albersmeier A."/>
            <person name="Jiang C.-L."/>
            <person name="Jiang Y."/>
            <person name="Kalinowski J."/>
            <person name="Schneider O."/>
            <person name="Winkler A."/>
            <person name="Zotchev S.B."/>
        </authorList>
    </citation>
    <scope>NUCLEOTIDE SEQUENCE [LARGE SCALE GENOMIC DNA]</scope>
    <source>
        <strain evidence="3 4">DSM 45305</strain>
    </source>
</reference>
<dbReference type="InterPro" id="IPR019920">
    <property type="entry name" value="F420-binding_dom_put"/>
</dbReference>
<proteinExistence type="predicted"/>
<dbReference type="PANTHER" id="PTHR35176">
    <property type="entry name" value="HEME OXYGENASE HI_0854-RELATED"/>
    <property type="match status" value="1"/>
</dbReference>
<dbReference type="InterPro" id="IPR011576">
    <property type="entry name" value="Pyridox_Oxase_N"/>
</dbReference>
<accession>A0A2V4ALC6</accession>
<protein>
    <submittedName>
        <fullName evidence="3">PPOX class F420-dependent enzyme</fullName>
    </submittedName>
</protein>
<dbReference type="PANTHER" id="PTHR35176:SF6">
    <property type="entry name" value="HEME OXYGENASE HI_0854-RELATED"/>
    <property type="match status" value="1"/>
</dbReference>
<dbReference type="Pfam" id="PF01243">
    <property type="entry name" value="PNPOx_N"/>
    <property type="match status" value="1"/>
</dbReference>
<dbReference type="AlphaFoldDB" id="A0A2V4ALC6"/>
<gene>
    <name evidence="3" type="ORF">BAY60_25040</name>
</gene>
<evidence type="ECO:0000259" key="2">
    <source>
        <dbReference type="Pfam" id="PF01243"/>
    </source>
</evidence>
<organism evidence="3 4">
    <name type="scientific">Prauserella muralis</name>
    <dbReference type="NCBI Taxonomy" id="588067"/>
    <lineage>
        <taxon>Bacteria</taxon>
        <taxon>Bacillati</taxon>
        <taxon>Actinomycetota</taxon>
        <taxon>Actinomycetes</taxon>
        <taxon>Pseudonocardiales</taxon>
        <taxon>Pseudonocardiaceae</taxon>
        <taxon>Prauserella</taxon>
    </lineage>
</organism>
<dbReference type="InterPro" id="IPR052019">
    <property type="entry name" value="F420H2_bilvrd_red/Heme_oxyg"/>
</dbReference>
<sequence>MGVNQRAQITMTDAEVDALLDRSRTAVLGTVGRDGTPHLAAMWYAYLDGALYVETKAKSQKAVNLRRNPACTVLVEAGDTYDQLRGVAIDGRATIIDDNGSDEYWRAAVNVHERYTGEYDEAARPVVEMMMHKRVVVRIDPLRTRSWDHRKLGLPALPLAGRTAATFRDP</sequence>
<dbReference type="GO" id="GO:0016627">
    <property type="term" value="F:oxidoreductase activity, acting on the CH-CH group of donors"/>
    <property type="evidence" value="ECO:0007669"/>
    <property type="project" value="TreeGrafter"/>
</dbReference>
<dbReference type="OrthoDB" id="158738at2"/>
<evidence type="ECO:0000313" key="3">
    <source>
        <dbReference type="EMBL" id="PXY20783.1"/>
    </source>
</evidence>
<dbReference type="Proteomes" id="UP000249915">
    <property type="component" value="Unassembled WGS sequence"/>
</dbReference>
<dbReference type="GO" id="GO:0070967">
    <property type="term" value="F:coenzyme F420 binding"/>
    <property type="evidence" value="ECO:0007669"/>
    <property type="project" value="TreeGrafter"/>
</dbReference>
<dbReference type="NCBIfam" id="TIGR03618">
    <property type="entry name" value="Rv1155_F420"/>
    <property type="match status" value="1"/>
</dbReference>
<keyword evidence="4" id="KW-1185">Reference proteome</keyword>
<dbReference type="Gene3D" id="2.30.110.10">
    <property type="entry name" value="Electron Transport, Fmn-binding Protein, Chain A"/>
    <property type="match status" value="1"/>
</dbReference>
<dbReference type="GO" id="GO:0005829">
    <property type="term" value="C:cytosol"/>
    <property type="evidence" value="ECO:0007669"/>
    <property type="project" value="TreeGrafter"/>
</dbReference>
<dbReference type="EMBL" id="MASW01000006">
    <property type="protein sequence ID" value="PXY20783.1"/>
    <property type="molecule type" value="Genomic_DNA"/>
</dbReference>
<name>A0A2V4ALC6_9PSEU</name>
<evidence type="ECO:0000313" key="4">
    <source>
        <dbReference type="Proteomes" id="UP000249915"/>
    </source>
</evidence>
<dbReference type="SUPFAM" id="SSF50475">
    <property type="entry name" value="FMN-binding split barrel"/>
    <property type="match status" value="1"/>
</dbReference>